<comment type="caution">
    <text evidence="26">The sequence shown here is derived from an EMBL/GenBank/DDBJ whole genome shotgun (WGS) entry which is preliminary data.</text>
</comment>
<dbReference type="SUPFAM" id="SSF54637">
    <property type="entry name" value="Thioesterase/thiol ester dehydrase-isomerase"/>
    <property type="match status" value="1"/>
</dbReference>
<comment type="catalytic activity">
    <reaction evidence="20">
        <text>hexadecanoyl-CoA + H2O = hexadecanoate + CoA + H(+)</text>
        <dbReference type="Rhea" id="RHEA:16645"/>
        <dbReference type="ChEBI" id="CHEBI:7896"/>
        <dbReference type="ChEBI" id="CHEBI:15377"/>
        <dbReference type="ChEBI" id="CHEBI:15378"/>
        <dbReference type="ChEBI" id="CHEBI:57287"/>
        <dbReference type="ChEBI" id="CHEBI:57379"/>
        <dbReference type="EC" id="3.1.2.2"/>
    </reaction>
    <physiologicalReaction direction="left-to-right" evidence="20">
        <dbReference type="Rhea" id="RHEA:16646"/>
    </physiologicalReaction>
</comment>
<evidence type="ECO:0000256" key="18">
    <source>
        <dbReference type="ARBA" id="ARBA00043210"/>
    </source>
</evidence>
<evidence type="ECO:0000256" key="16">
    <source>
        <dbReference type="ARBA" id="ARBA00038848"/>
    </source>
</evidence>
<gene>
    <name evidence="26" type="ORF">Pa4123_47650</name>
</gene>
<evidence type="ECO:0000256" key="3">
    <source>
        <dbReference type="ARBA" id="ARBA00004632"/>
    </source>
</evidence>
<dbReference type="CDD" id="cd03443">
    <property type="entry name" value="PaaI_thioesterase"/>
    <property type="match status" value="1"/>
</dbReference>
<evidence type="ECO:0000256" key="19">
    <source>
        <dbReference type="ARBA" id="ARBA00047588"/>
    </source>
</evidence>
<organism evidence="26 27">
    <name type="scientific">Phytohabitans aurantiacus</name>
    <dbReference type="NCBI Taxonomy" id="3016789"/>
    <lineage>
        <taxon>Bacteria</taxon>
        <taxon>Bacillati</taxon>
        <taxon>Actinomycetota</taxon>
        <taxon>Actinomycetes</taxon>
        <taxon>Micromonosporales</taxon>
        <taxon>Micromonosporaceae</taxon>
    </lineage>
</organism>
<keyword evidence="10" id="KW-0443">Lipid metabolism</keyword>
<keyword evidence="7" id="KW-0378">Hydrolase</keyword>
<comment type="catalytic activity">
    <reaction evidence="14">
        <text>(9Z)-octadecenoyl-CoA + H2O = (9Z)-octadecenoate + CoA + H(+)</text>
        <dbReference type="Rhea" id="RHEA:40139"/>
        <dbReference type="ChEBI" id="CHEBI:15377"/>
        <dbReference type="ChEBI" id="CHEBI:15378"/>
        <dbReference type="ChEBI" id="CHEBI:30823"/>
        <dbReference type="ChEBI" id="CHEBI:57287"/>
        <dbReference type="ChEBI" id="CHEBI:57387"/>
    </reaction>
    <physiologicalReaction direction="left-to-right" evidence="14">
        <dbReference type="Rhea" id="RHEA:40140"/>
    </physiologicalReaction>
</comment>
<accession>A0ABQ5QYI4</accession>
<evidence type="ECO:0000256" key="6">
    <source>
        <dbReference type="ARBA" id="ARBA00022703"/>
    </source>
</evidence>
<evidence type="ECO:0000256" key="7">
    <source>
        <dbReference type="ARBA" id="ARBA00022801"/>
    </source>
</evidence>
<evidence type="ECO:0000256" key="14">
    <source>
        <dbReference type="ARBA" id="ARBA00037002"/>
    </source>
</evidence>
<proteinExistence type="inferred from homology"/>
<comment type="catalytic activity">
    <reaction evidence="13">
        <text>(5Z,8Z,11Z,14Z)-eicosatetraenoyl-CoA + H2O = (5Z,8Z,11Z,14Z)-eicosatetraenoate + CoA + H(+)</text>
        <dbReference type="Rhea" id="RHEA:40151"/>
        <dbReference type="ChEBI" id="CHEBI:15377"/>
        <dbReference type="ChEBI" id="CHEBI:15378"/>
        <dbReference type="ChEBI" id="CHEBI:32395"/>
        <dbReference type="ChEBI" id="CHEBI:57287"/>
        <dbReference type="ChEBI" id="CHEBI:57368"/>
    </reaction>
    <physiologicalReaction direction="left-to-right" evidence="13">
        <dbReference type="Rhea" id="RHEA:40152"/>
    </physiologicalReaction>
</comment>
<evidence type="ECO:0000256" key="10">
    <source>
        <dbReference type="ARBA" id="ARBA00023098"/>
    </source>
</evidence>
<comment type="catalytic activity">
    <reaction evidence="21">
        <text>decanoyl-CoA + H2O = decanoate + CoA + H(+)</text>
        <dbReference type="Rhea" id="RHEA:40059"/>
        <dbReference type="ChEBI" id="CHEBI:15377"/>
        <dbReference type="ChEBI" id="CHEBI:15378"/>
        <dbReference type="ChEBI" id="CHEBI:27689"/>
        <dbReference type="ChEBI" id="CHEBI:57287"/>
        <dbReference type="ChEBI" id="CHEBI:61430"/>
    </reaction>
    <physiologicalReaction direction="left-to-right" evidence="21">
        <dbReference type="Rhea" id="RHEA:40060"/>
    </physiologicalReaction>
</comment>
<dbReference type="Pfam" id="PF03061">
    <property type="entry name" value="4HBT"/>
    <property type="match status" value="1"/>
</dbReference>
<evidence type="ECO:0000256" key="20">
    <source>
        <dbReference type="ARBA" id="ARBA00047734"/>
    </source>
</evidence>
<evidence type="ECO:0000313" key="26">
    <source>
        <dbReference type="EMBL" id="GLH99489.1"/>
    </source>
</evidence>
<evidence type="ECO:0000256" key="12">
    <source>
        <dbReference type="ARBA" id="ARBA00023273"/>
    </source>
</evidence>
<evidence type="ECO:0000256" key="17">
    <source>
        <dbReference type="ARBA" id="ARBA00040123"/>
    </source>
</evidence>
<evidence type="ECO:0000259" key="25">
    <source>
        <dbReference type="Pfam" id="PF03061"/>
    </source>
</evidence>
<feature type="domain" description="Thioesterase" evidence="25">
    <location>
        <begin position="129"/>
        <end position="197"/>
    </location>
</feature>
<dbReference type="EMBL" id="BSDI01000024">
    <property type="protein sequence ID" value="GLH99489.1"/>
    <property type="molecule type" value="Genomic_DNA"/>
</dbReference>
<evidence type="ECO:0000313" key="27">
    <source>
        <dbReference type="Proteomes" id="UP001144280"/>
    </source>
</evidence>
<dbReference type="PANTHER" id="PTHR12418:SF19">
    <property type="entry name" value="ACYL-COENZYME A THIOESTERASE THEM4"/>
    <property type="match status" value="1"/>
</dbReference>
<comment type="catalytic activity">
    <reaction evidence="23">
        <text>tetradecanoyl-CoA + H2O = tetradecanoate + CoA + H(+)</text>
        <dbReference type="Rhea" id="RHEA:40119"/>
        <dbReference type="ChEBI" id="CHEBI:15377"/>
        <dbReference type="ChEBI" id="CHEBI:15378"/>
        <dbReference type="ChEBI" id="CHEBI:30807"/>
        <dbReference type="ChEBI" id="CHEBI:57287"/>
        <dbReference type="ChEBI" id="CHEBI:57385"/>
    </reaction>
    <physiologicalReaction direction="left-to-right" evidence="23">
        <dbReference type="Rhea" id="RHEA:40120"/>
    </physiologicalReaction>
</comment>
<evidence type="ECO:0000256" key="13">
    <source>
        <dbReference type="ARBA" id="ARBA00035852"/>
    </source>
</evidence>
<evidence type="ECO:0000256" key="15">
    <source>
        <dbReference type="ARBA" id="ARBA00038456"/>
    </source>
</evidence>
<evidence type="ECO:0000256" key="23">
    <source>
        <dbReference type="ARBA" id="ARBA00048180"/>
    </source>
</evidence>
<keyword evidence="12" id="KW-0966">Cell projection</keyword>
<evidence type="ECO:0000256" key="1">
    <source>
        <dbReference type="ARBA" id="ARBA00004170"/>
    </source>
</evidence>
<keyword evidence="8" id="KW-0276">Fatty acid metabolism</keyword>
<dbReference type="Gene3D" id="3.10.129.10">
    <property type="entry name" value="Hotdog Thioesterase"/>
    <property type="match status" value="1"/>
</dbReference>
<comment type="catalytic activity">
    <reaction evidence="22">
        <text>dodecanoyl-CoA + H2O = dodecanoate + CoA + H(+)</text>
        <dbReference type="Rhea" id="RHEA:30135"/>
        <dbReference type="ChEBI" id="CHEBI:15377"/>
        <dbReference type="ChEBI" id="CHEBI:15378"/>
        <dbReference type="ChEBI" id="CHEBI:18262"/>
        <dbReference type="ChEBI" id="CHEBI:57287"/>
        <dbReference type="ChEBI" id="CHEBI:57375"/>
    </reaction>
    <physiologicalReaction direction="left-to-right" evidence="22">
        <dbReference type="Rhea" id="RHEA:30136"/>
    </physiologicalReaction>
</comment>
<protein>
    <recommendedName>
        <fullName evidence="17">Acyl-coenzyme A thioesterase THEM4</fullName>
        <ecNumber evidence="16">3.1.2.2</ecNumber>
    </recommendedName>
    <alternativeName>
        <fullName evidence="18">Thioesterase superfamily member 4</fullName>
    </alternativeName>
</protein>
<comment type="similarity">
    <text evidence="15">Belongs to the THEM4/THEM5 thioesterase family.</text>
</comment>
<evidence type="ECO:0000256" key="8">
    <source>
        <dbReference type="ARBA" id="ARBA00022832"/>
    </source>
</evidence>
<evidence type="ECO:0000256" key="21">
    <source>
        <dbReference type="ARBA" id="ARBA00047969"/>
    </source>
</evidence>
<feature type="region of interest" description="Disordered" evidence="24">
    <location>
        <begin position="1"/>
        <end position="23"/>
    </location>
</feature>
<evidence type="ECO:0000256" key="11">
    <source>
        <dbReference type="ARBA" id="ARBA00023136"/>
    </source>
</evidence>
<evidence type="ECO:0000256" key="24">
    <source>
        <dbReference type="SAM" id="MobiDB-lite"/>
    </source>
</evidence>
<comment type="catalytic activity">
    <reaction evidence="19">
        <text>octanoyl-CoA + H2O = octanoate + CoA + H(+)</text>
        <dbReference type="Rhea" id="RHEA:30143"/>
        <dbReference type="ChEBI" id="CHEBI:15377"/>
        <dbReference type="ChEBI" id="CHEBI:15378"/>
        <dbReference type="ChEBI" id="CHEBI:25646"/>
        <dbReference type="ChEBI" id="CHEBI:57287"/>
        <dbReference type="ChEBI" id="CHEBI:57386"/>
    </reaction>
    <physiologicalReaction direction="left-to-right" evidence="19">
        <dbReference type="Rhea" id="RHEA:30144"/>
    </physiologicalReaction>
</comment>
<dbReference type="InterPro" id="IPR029069">
    <property type="entry name" value="HotDog_dom_sf"/>
</dbReference>
<evidence type="ECO:0000256" key="22">
    <source>
        <dbReference type="ARBA" id="ARBA00048074"/>
    </source>
</evidence>
<sequence>MGRSYHTIDSTSPPPPESPSVEDRRAAIAELGEALRTLVEQAAASESPADELRRAAALVREATIPVGKQQRTRGQIPSADDLLGGVRMHNPVCGDGSAIAPPLRVEVVEGKAVGTCTLGLVYEGPPMYAHGGISALLLDQILGYATSVAGHPGMTVRLDTQYRAPVPLRTPLRLAAEVVGVDGRKVTARATITTESEPDAVLVEATGLFVALRSDQSERLFGEALHPDASNPAAAHD</sequence>
<dbReference type="Proteomes" id="UP001144280">
    <property type="component" value="Unassembled WGS sequence"/>
</dbReference>
<comment type="subcellular location">
    <subcellularLocation>
        <location evidence="3">Cell projection</location>
        <location evidence="3">Ruffle membrane</location>
    </subcellularLocation>
    <subcellularLocation>
        <location evidence="2">Cytoplasm</location>
    </subcellularLocation>
    <subcellularLocation>
        <location evidence="1">Membrane</location>
        <topology evidence="1">Peripheral membrane protein</topology>
    </subcellularLocation>
</comment>
<name>A0ABQ5QYI4_9ACTN</name>
<dbReference type="InterPro" id="IPR006683">
    <property type="entry name" value="Thioestr_dom"/>
</dbReference>
<keyword evidence="11" id="KW-0472">Membrane</keyword>
<keyword evidence="27" id="KW-1185">Reference proteome</keyword>
<keyword evidence="9" id="KW-0809">Transit peptide</keyword>
<dbReference type="EC" id="3.1.2.2" evidence="16"/>
<keyword evidence="4" id="KW-1003">Cell membrane</keyword>
<reference evidence="26" key="1">
    <citation type="submission" date="2022-12" db="EMBL/GenBank/DDBJ databases">
        <title>New Phytohabitans aurantiacus sp. RD004123 nov., an actinomycete isolated from soil.</title>
        <authorList>
            <person name="Triningsih D.W."/>
            <person name="Harunari E."/>
            <person name="Igarashi Y."/>
        </authorList>
    </citation>
    <scope>NUCLEOTIDE SEQUENCE</scope>
    <source>
        <strain evidence="26">RD004123</strain>
    </source>
</reference>
<evidence type="ECO:0000256" key="2">
    <source>
        <dbReference type="ARBA" id="ARBA00004496"/>
    </source>
</evidence>
<dbReference type="PANTHER" id="PTHR12418">
    <property type="entry name" value="ACYL-COENZYME A THIOESTERASE THEM4"/>
    <property type="match status" value="1"/>
</dbReference>
<evidence type="ECO:0000256" key="4">
    <source>
        <dbReference type="ARBA" id="ARBA00022475"/>
    </source>
</evidence>
<dbReference type="InterPro" id="IPR052365">
    <property type="entry name" value="THEM4/THEM5_acyl-CoA_thioest"/>
</dbReference>
<evidence type="ECO:0000256" key="9">
    <source>
        <dbReference type="ARBA" id="ARBA00022946"/>
    </source>
</evidence>
<evidence type="ECO:0000256" key="5">
    <source>
        <dbReference type="ARBA" id="ARBA00022490"/>
    </source>
</evidence>
<dbReference type="RefSeq" id="WP_281899171.1">
    <property type="nucleotide sequence ID" value="NZ_BSDI01000024.1"/>
</dbReference>
<keyword evidence="6" id="KW-0053">Apoptosis</keyword>
<keyword evidence="5" id="KW-0963">Cytoplasm</keyword>